<dbReference type="RefSeq" id="WP_283268383.1">
    <property type="nucleotide sequence ID" value="NZ_CP125669.1"/>
</dbReference>
<evidence type="ECO:0000313" key="1">
    <source>
        <dbReference type="EMBL" id="WHP06784.1"/>
    </source>
</evidence>
<proteinExistence type="predicted"/>
<name>A0ABY8S756_9GAMM</name>
<dbReference type="Proteomes" id="UP001229836">
    <property type="component" value="Chromosome"/>
</dbReference>
<accession>A0ABY8S756</accession>
<gene>
    <name evidence="1" type="ORF">QLH32_04750</name>
</gene>
<protein>
    <submittedName>
        <fullName evidence="1">Uncharacterized protein</fullName>
    </submittedName>
</protein>
<evidence type="ECO:0000313" key="2">
    <source>
        <dbReference type="Proteomes" id="UP001229836"/>
    </source>
</evidence>
<dbReference type="EMBL" id="CP125669">
    <property type="protein sequence ID" value="WHP06784.1"/>
    <property type="molecule type" value="Genomic_DNA"/>
</dbReference>
<organism evidence="1 2">
    <name type="scientific">Acinetobacter corruptisaponis</name>
    <dbReference type="NCBI Taxonomy" id="3045147"/>
    <lineage>
        <taxon>Bacteria</taxon>
        <taxon>Pseudomonadati</taxon>
        <taxon>Pseudomonadota</taxon>
        <taxon>Gammaproteobacteria</taxon>
        <taxon>Moraxellales</taxon>
        <taxon>Moraxellaceae</taxon>
        <taxon>Acinetobacter</taxon>
    </lineage>
</organism>
<keyword evidence="2" id="KW-1185">Reference proteome</keyword>
<sequence>MNAIQFIKDHGVEKAREVVEGAPENSVYYRDMDSVCSPNEVLYYAWFGGALLVKDEEKGWTKSIYHTGEEYILDQLEKIDDLKRLVESVELIKKHGGLFSVKFGWYGENGEYGLTDLEDLEQAITDYESIYSGADQ</sequence>
<reference evidence="1 2" key="1">
    <citation type="submission" date="2023-05" db="EMBL/GenBank/DDBJ databases">
        <title>The complete genome of Acinetobacter sp. nov KCTC 92772.</title>
        <authorList>
            <person name="Zhou G."/>
        </authorList>
    </citation>
    <scope>NUCLEOTIDE SEQUENCE [LARGE SCALE GENOMIC DNA]</scope>
    <source>
        <strain evidence="1 2">KCTC 92772</strain>
    </source>
</reference>